<evidence type="ECO:0000313" key="2">
    <source>
        <dbReference type="Proteomes" id="UP000024445"/>
    </source>
</evidence>
<organism evidence="1 2">
    <name type="scientific">Serratia phage PS2</name>
    <dbReference type="NCBI Taxonomy" id="1481112"/>
    <lineage>
        <taxon>Viruses</taxon>
        <taxon>Duplodnaviria</taxon>
        <taxon>Heunggongvirae</taxon>
        <taxon>Uroviricota</taxon>
        <taxon>Caudoviricetes</taxon>
        <taxon>Muldoonvirus</taxon>
        <taxon>Muldoonvirus PS2</taxon>
    </lineage>
</organism>
<gene>
    <name evidence="1" type="ORF">PS2_242</name>
</gene>
<evidence type="ECO:0000313" key="1">
    <source>
        <dbReference type="EMBL" id="AHY25480.1"/>
    </source>
</evidence>
<accession>A0A023W5D4</accession>
<sequence length="136" mass="15769">MKIELLRPFEKSRDETTPNWALLSDGRRPTISEFKRDKKQYEPFLMVHGIYRIVFHESEMRYKRYSQTQTTDIHPNIKTNGYACGWSLPISVIEMFKYIRAGSVKVLPNGMTEIVGTFNKSGTGISFEPLEDMSIV</sequence>
<keyword evidence="2" id="KW-1185">Reference proteome</keyword>
<protein>
    <submittedName>
        <fullName evidence="1">Uncharacterized protein</fullName>
    </submittedName>
</protein>
<reference evidence="1 2" key="1">
    <citation type="submission" date="2014-01" db="EMBL/GenBank/DDBJ databases">
        <authorList>
            <person name="Zhang G."/>
            <person name="Jin J."/>
            <person name="Li Z.J."/>
            <person name="Wang S.W."/>
            <person name="Chen S.J."/>
            <person name="Wang S.M."/>
            <person name="Wang X.T."/>
            <person name="Li Y.H."/>
            <person name="Wang J."/>
            <person name="Yang C.K."/>
            <person name="Wang L."/>
        </authorList>
    </citation>
    <scope>NUCLEOTIDE SEQUENCE [LARGE SCALE GENOMIC DNA]</scope>
</reference>
<dbReference type="Proteomes" id="UP000024445">
    <property type="component" value="Segment"/>
</dbReference>
<name>A0A023W5D4_9CAUD</name>
<dbReference type="KEGG" id="vg:19485116"/>
<dbReference type="GeneID" id="19485116"/>
<dbReference type="EMBL" id="KJ025957">
    <property type="protein sequence ID" value="AHY25480.1"/>
    <property type="molecule type" value="Genomic_DNA"/>
</dbReference>
<dbReference type="OrthoDB" id="23023at10239"/>
<dbReference type="RefSeq" id="YP_009030289.1">
    <property type="nucleotide sequence ID" value="NC_024121.1"/>
</dbReference>
<proteinExistence type="predicted"/>